<evidence type="ECO:0000256" key="11">
    <source>
        <dbReference type="SAM" id="Phobius"/>
    </source>
</evidence>
<dbReference type="RefSeq" id="WP_129060174.1">
    <property type="nucleotide sequence ID" value="NZ_NXIE01000001.1"/>
</dbReference>
<keyword evidence="8 11" id="KW-0472">Membrane</keyword>
<feature type="transmembrane region" description="Helical" evidence="11">
    <location>
        <begin position="436"/>
        <end position="453"/>
    </location>
</feature>
<keyword evidence="6" id="KW-0915">Sodium</keyword>
<reference evidence="14 15" key="1">
    <citation type="submission" date="2017-09" db="EMBL/GenBank/DDBJ databases">
        <title>Genomics of the genus Arcobacter.</title>
        <authorList>
            <person name="Perez-Cataluna A."/>
            <person name="Figueras M.J."/>
            <person name="Salas-Masso N."/>
        </authorList>
    </citation>
    <scope>NUCLEOTIDE SEQUENCE [LARGE SCALE GENOMIC DNA]</scope>
    <source>
        <strain evidence="14 15">F156-34</strain>
    </source>
</reference>
<keyword evidence="12" id="KW-0732">Signal</keyword>
<evidence type="ECO:0000256" key="8">
    <source>
        <dbReference type="ARBA" id="ARBA00023136"/>
    </source>
</evidence>
<evidence type="ECO:0000256" key="12">
    <source>
        <dbReference type="SAM" id="SignalP"/>
    </source>
</evidence>
<evidence type="ECO:0000256" key="3">
    <source>
        <dbReference type="ARBA" id="ARBA00022449"/>
    </source>
</evidence>
<feature type="transmembrane region" description="Helical" evidence="11">
    <location>
        <begin position="397"/>
        <end position="416"/>
    </location>
</feature>
<feature type="transmembrane region" description="Helical" evidence="11">
    <location>
        <begin position="102"/>
        <end position="121"/>
    </location>
</feature>
<proteinExistence type="inferred from homology"/>
<name>A0A4Q1AXK2_9BACT</name>
<dbReference type="GO" id="GO:0015297">
    <property type="term" value="F:antiporter activity"/>
    <property type="evidence" value="ECO:0007669"/>
    <property type="project" value="UniProtKB-KW"/>
</dbReference>
<sequence>MLKLLMVLLLSSITLLASGGNSTPGEIAPDLTMTWVGFACLFIFVVGYYFVAAEEKYGIDKAKPALFIGTFMFVLVALYYALNDLSMDLVHTQAQHLILEIAEIFFFLFVAMTYIESLIHMGVFDRLKYNLVSKGFSYKKMFWVTGFIAFFLSPIADNLTTALILSTVLITIEKTRKDFLVPGAINIVVAANAGGAWSPFGDITTLMAWTAGKGHFTDFLFLFPASVLGYLVTAFLLSKFVPDDKPTFDASKESKPEMAEGAKVVMGLGVFTIFCAVMSHQVLHLPAMWGMMFGLSLLKVYSYGLQRKYGTEHFNIFHSMAKIENNTLMFFFGILAAVGALYFIGWLGLAAIVYQPDVLGPTWSNIGVGFLSAIVDNVPVMSAVLKANPDMGLDQWMLVTLTAGVGGSMISFGSAAGVGVMGKLHGIYTFGAHMKLAWTIVIGYFVSIAVWYFQYEILGFYHIG</sequence>
<keyword evidence="4 11" id="KW-0812">Transmembrane</keyword>
<evidence type="ECO:0000256" key="5">
    <source>
        <dbReference type="ARBA" id="ARBA00022989"/>
    </source>
</evidence>
<dbReference type="Pfam" id="PF03600">
    <property type="entry name" value="CitMHS"/>
    <property type="match status" value="1"/>
</dbReference>
<dbReference type="PANTHER" id="PTHR43269:SF2">
    <property type="entry name" value="SODIUM_PROTON ANTIPORTER 1-RELATED"/>
    <property type="match status" value="1"/>
</dbReference>
<feature type="transmembrane region" description="Helical" evidence="11">
    <location>
        <begin position="327"/>
        <end position="354"/>
    </location>
</feature>
<dbReference type="OrthoDB" id="9772058at2"/>
<feature type="domain" description="Citrate transporter-like" evidence="13">
    <location>
        <begin position="54"/>
        <end position="404"/>
    </location>
</feature>
<comment type="similarity">
    <text evidence="10">Belongs to the NhaD Na(+)/H(+) (TC 2.A.62) antiporter family.</text>
</comment>
<comment type="caution">
    <text evidence="14">The sequence shown here is derived from an EMBL/GenBank/DDBJ whole genome shotgun (WGS) entry which is preliminary data.</text>
</comment>
<dbReference type="InterPro" id="IPR045016">
    <property type="entry name" value="NhaD-like"/>
</dbReference>
<feature type="transmembrane region" description="Helical" evidence="11">
    <location>
        <begin position="366"/>
        <end position="385"/>
    </location>
</feature>
<evidence type="ECO:0000256" key="9">
    <source>
        <dbReference type="ARBA" id="ARBA00023201"/>
    </source>
</evidence>
<keyword evidence="3" id="KW-0050">Antiport</keyword>
<feature type="transmembrane region" description="Helical" evidence="11">
    <location>
        <begin position="219"/>
        <end position="241"/>
    </location>
</feature>
<keyword evidence="2" id="KW-0813">Transport</keyword>
<dbReference type="InterPro" id="IPR004680">
    <property type="entry name" value="Cit_transptr-like_dom"/>
</dbReference>
<comment type="subcellular location">
    <subcellularLocation>
        <location evidence="1">Membrane</location>
        <topology evidence="1">Multi-pass membrane protein</topology>
    </subcellularLocation>
</comment>
<keyword evidence="7" id="KW-0406">Ion transport</keyword>
<keyword evidence="5 11" id="KW-1133">Transmembrane helix</keyword>
<evidence type="ECO:0000256" key="1">
    <source>
        <dbReference type="ARBA" id="ARBA00004141"/>
    </source>
</evidence>
<feature type="transmembrane region" description="Helical" evidence="11">
    <location>
        <begin position="287"/>
        <end position="306"/>
    </location>
</feature>
<dbReference type="EMBL" id="NXIE01000001">
    <property type="protein sequence ID" value="RXK14063.1"/>
    <property type="molecule type" value="Genomic_DNA"/>
</dbReference>
<dbReference type="AlphaFoldDB" id="A0A4Q1AXK2"/>
<keyword evidence="9" id="KW-0739">Sodium transport</keyword>
<gene>
    <name evidence="14" type="ORF">CP965_01025</name>
</gene>
<evidence type="ECO:0000313" key="14">
    <source>
        <dbReference type="EMBL" id="RXK14063.1"/>
    </source>
</evidence>
<dbReference type="GO" id="GO:0016020">
    <property type="term" value="C:membrane"/>
    <property type="evidence" value="ECO:0007669"/>
    <property type="project" value="UniProtKB-SubCell"/>
</dbReference>
<protein>
    <submittedName>
        <fullName evidence="14">Sodium:proton antiporter</fullName>
    </submittedName>
</protein>
<feature type="transmembrane region" description="Helical" evidence="11">
    <location>
        <begin position="142"/>
        <end position="172"/>
    </location>
</feature>
<dbReference type="PANTHER" id="PTHR43269">
    <property type="entry name" value="SODIUM/PROTON ANTIPORTER 1-RELATED"/>
    <property type="match status" value="1"/>
</dbReference>
<evidence type="ECO:0000256" key="7">
    <source>
        <dbReference type="ARBA" id="ARBA00023065"/>
    </source>
</evidence>
<accession>A0A4Q1AXK2</accession>
<organism evidence="14 15">
    <name type="scientific">Halarcobacter mediterraneus</name>
    <dbReference type="NCBI Taxonomy" id="2023153"/>
    <lineage>
        <taxon>Bacteria</taxon>
        <taxon>Pseudomonadati</taxon>
        <taxon>Campylobacterota</taxon>
        <taxon>Epsilonproteobacteria</taxon>
        <taxon>Campylobacterales</taxon>
        <taxon>Arcobacteraceae</taxon>
        <taxon>Halarcobacter</taxon>
    </lineage>
</organism>
<dbReference type="NCBIfam" id="NF038006">
    <property type="entry name" value="NhaD_1"/>
    <property type="match status" value="2"/>
</dbReference>
<feature type="signal peptide" evidence="12">
    <location>
        <begin position="1"/>
        <end position="19"/>
    </location>
</feature>
<feature type="transmembrane region" description="Helical" evidence="11">
    <location>
        <begin position="65"/>
        <end position="82"/>
    </location>
</feature>
<dbReference type="GO" id="GO:0006814">
    <property type="term" value="P:sodium ion transport"/>
    <property type="evidence" value="ECO:0007669"/>
    <property type="project" value="UniProtKB-KW"/>
</dbReference>
<evidence type="ECO:0000256" key="6">
    <source>
        <dbReference type="ARBA" id="ARBA00023053"/>
    </source>
</evidence>
<evidence type="ECO:0000256" key="2">
    <source>
        <dbReference type="ARBA" id="ARBA00022448"/>
    </source>
</evidence>
<feature type="chain" id="PRO_5020777998" evidence="12">
    <location>
        <begin position="20"/>
        <end position="464"/>
    </location>
</feature>
<keyword evidence="15" id="KW-1185">Reference proteome</keyword>
<evidence type="ECO:0000259" key="13">
    <source>
        <dbReference type="Pfam" id="PF03600"/>
    </source>
</evidence>
<dbReference type="Proteomes" id="UP000289718">
    <property type="component" value="Unassembled WGS sequence"/>
</dbReference>
<evidence type="ECO:0000256" key="4">
    <source>
        <dbReference type="ARBA" id="ARBA00022692"/>
    </source>
</evidence>
<evidence type="ECO:0000313" key="15">
    <source>
        <dbReference type="Proteomes" id="UP000289718"/>
    </source>
</evidence>
<evidence type="ECO:0000256" key="10">
    <source>
        <dbReference type="ARBA" id="ARBA00025753"/>
    </source>
</evidence>
<feature type="transmembrane region" description="Helical" evidence="11">
    <location>
        <begin position="35"/>
        <end position="53"/>
    </location>
</feature>